<evidence type="ECO:0000259" key="5">
    <source>
        <dbReference type="PROSITE" id="PS51782"/>
    </source>
</evidence>
<dbReference type="Proteomes" id="UP000824130">
    <property type="component" value="Unassembled WGS sequence"/>
</dbReference>
<feature type="region of interest" description="Disordered" evidence="2">
    <location>
        <begin position="1"/>
        <end position="38"/>
    </location>
</feature>
<dbReference type="SUPFAM" id="SSF51261">
    <property type="entry name" value="Duplicated hybrid motif"/>
    <property type="match status" value="1"/>
</dbReference>
<protein>
    <submittedName>
        <fullName evidence="6">Peptidoglycan DD-metalloendopeptidase family protein</fullName>
    </submittedName>
</protein>
<dbReference type="GO" id="GO:0004222">
    <property type="term" value="F:metalloendopeptidase activity"/>
    <property type="evidence" value="ECO:0007669"/>
    <property type="project" value="TreeGrafter"/>
</dbReference>
<dbReference type="SMART" id="SM00257">
    <property type="entry name" value="LysM"/>
    <property type="match status" value="1"/>
</dbReference>
<organism evidence="6 7">
    <name type="scientific">Candidatus Allocopromorpha excrementipullorum</name>
    <dbReference type="NCBI Taxonomy" id="2840743"/>
    <lineage>
        <taxon>Bacteria</taxon>
        <taxon>Bacillati</taxon>
        <taxon>Bacillota</taxon>
        <taxon>Clostridia</taxon>
        <taxon>Eubacteriales</taxon>
        <taxon>Eubacteriaceae</taxon>
        <taxon>Eubacteriaceae incertae sedis</taxon>
        <taxon>Candidatus Allocopromorpha</taxon>
    </lineage>
</organism>
<dbReference type="InterPro" id="IPR036779">
    <property type="entry name" value="LysM_dom_sf"/>
</dbReference>
<dbReference type="Gene3D" id="2.20.230.10">
    <property type="entry name" value="Resuscitation-promoting factor rpfb"/>
    <property type="match status" value="1"/>
</dbReference>
<dbReference type="Gene3D" id="3.10.350.10">
    <property type="entry name" value="LysM domain"/>
    <property type="match status" value="1"/>
</dbReference>
<comment type="caution">
    <text evidence="6">The sequence shown here is derived from an EMBL/GenBank/DDBJ whole genome shotgun (WGS) entry which is preliminary data.</text>
</comment>
<keyword evidence="3" id="KW-0812">Transmembrane</keyword>
<gene>
    <name evidence="6" type="ORF">IAD25_02650</name>
</gene>
<feature type="transmembrane region" description="Helical" evidence="3">
    <location>
        <begin position="489"/>
        <end position="512"/>
    </location>
</feature>
<keyword evidence="3" id="KW-1133">Transmembrane helix</keyword>
<dbReference type="CDD" id="cd00118">
    <property type="entry name" value="LysM"/>
    <property type="match status" value="1"/>
</dbReference>
<feature type="compositionally biased region" description="Basic and acidic residues" evidence="2">
    <location>
        <begin position="1"/>
        <end position="12"/>
    </location>
</feature>
<dbReference type="PROSITE" id="PS51109">
    <property type="entry name" value="G5"/>
    <property type="match status" value="1"/>
</dbReference>
<feature type="region of interest" description="Disordered" evidence="2">
    <location>
        <begin position="308"/>
        <end position="327"/>
    </location>
</feature>
<feature type="compositionally biased region" description="Basic and acidic residues" evidence="2">
    <location>
        <begin position="206"/>
        <end position="218"/>
    </location>
</feature>
<evidence type="ECO:0000256" key="2">
    <source>
        <dbReference type="SAM" id="MobiDB-lite"/>
    </source>
</evidence>
<dbReference type="InterPro" id="IPR050570">
    <property type="entry name" value="Cell_wall_metabolism_enzyme"/>
</dbReference>
<sequence length="929" mass="104674">MFSGDNKGKNTVDKPVTPHQENDVEPVTRDTISKEELMAQNEDARKIFEDIRSLRESVEALKGEDMDVLADSEPRQEPAKDLIIEDSDEILAAKQAIIEQARKDAEEERRKKEEARRKELAQMQARQEVLEAQKRAALIEEEAERKRRQAAEAERRAKAISRKQALDAMEAELQAKNEELAREEAATRETSGSTGQQAGIGGSRSAGDRREATPEEKQAFFNEQPEDSDVREKTAVPSQEVMRDLEDAKQELLMAQKQQGEVLGAISQIAEERTGKLAEEQQKKLDQQQTMLREEQEKLQQLLEAHRNERLERAEREKAERELKEQRAKVERLLKEERARAAREEKLARARKKREEKLHRAEEKERQKRAKREAAEKARLEREQLKQKSIADAELGGGVVNVKGVKINTKIKDTLSVSLKDFIGLADRQERKESSEEKAQQMKEEREKRREEAREAVELSVKQKLDEYEKSSFGKKMRSFKDFCEKHKVSLLTSFSIFIMLLVGVAGVFNYYTAYAYSYNGQRLGLVKEKDDVLRITDLVQSALTEDKNVDVVMDDIEFERVSALGDAEIDSSEDVLKRLSYMGNLNVKAYGIYVNGEKVGAVENKDAAAQVLQDIKDRYSSGREGAEVEEAVFIENVDIRRSNTDLEDVLSEKEMVEKLCTSGEKEVKHQVAAGETLADIAKLYSVTEEQLLEENPDIDQTKLEVGSVITFHQTAPILTVRITEQVTYEQEIPYETEERDDPDMYQGDSETSQQGENGLEEVTSRIVLVNGEQVEETPLVTTVKKEAVSEIIMVGSKERPPSVGSGNYIWPLSGGYTLTSNFGGRWGRAHEGIDLGVSVGADVLAADGGIVTYAGYSGAYGYLVIIDHQNGMETRYAHNSSLLVSEGDEVFQGMHIAESGNSGRSTGPHLHFEIRVNGVAKDPLNYLP</sequence>
<dbReference type="SUPFAM" id="SSF54106">
    <property type="entry name" value="LysM domain"/>
    <property type="match status" value="1"/>
</dbReference>
<dbReference type="Pfam" id="PF07501">
    <property type="entry name" value="G5"/>
    <property type="match status" value="1"/>
</dbReference>
<dbReference type="Gene3D" id="2.70.70.10">
    <property type="entry name" value="Glucose Permease (Domain IIA)"/>
    <property type="match status" value="1"/>
</dbReference>
<feature type="compositionally biased region" description="Basic and acidic residues" evidence="2">
    <location>
        <begin position="20"/>
        <end position="38"/>
    </location>
</feature>
<dbReference type="InterPro" id="IPR011098">
    <property type="entry name" value="G5_dom"/>
</dbReference>
<dbReference type="PROSITE" id="PS51782">
    <property type="entry name" value="LYSM"/>
    <property type="match status" value="1"/>
</dbReference>
<feature type="compositionally biased region" description="Basic and acidic residues" evidence="2">
    <location>
        <begin position="173"/>
        <end position="187"/>
    </location>
</feature>
<keyword evidence="1" id="KW-0732">Signal</keyword>
<evidence type="ECO:0000256" key="3">
    <source>
        <dbReference type="SAM" id="Phobius"/>
    </source>
</evidence>
<dbReference type="PANTHER" id="PTHR21666:SF270">
    <property type="entry name" value="MUREIN HYDROLASE ACTIVATOR ENVC"/>
    <property type="match status" value="1"/>
</dbReference>
<dbReference type="InterPro" id="IPR011055">
    <property type="entry name" value="Dup_hybrid_motif"/>
</dbReference>
<feature type="domain" description="LysM" evidence="5">
    <location>
        <begin position="668"/>
        <end position="712"/>
    </location>
</feature>
<dbReference type="PANTHER" id="PTHR21666">
    <property type="entry name" value="PEPTIDASE-RELATED"/>
    <property type="match status" value="1"/>
</dbReference>
<reference evidence="6" key="2">
    <citation type="journal article" date="2021" name="PeerJ">
        <title>Extensive microbial diversity within the chicken gut microbiome revealed by metagenomics and culture.</title>
        <authorList>
            <person name="Gilroy R."/>
            <person name="Ravi A."/>
            <person name="Getino M."/>
            <person name="Pursley I."/>
            <person name="Horton D.L."/>
            <person name="Alikhan N.F."/>
            <person name="Baker D."/>
            <person name="Gharbi K."/>
            <person name="Hall N."/>
            <person name="Watson M."/>
            <person name="Adriaenssens E.M."/>
            <person name="Foster-Nyarko E."/>
            <person name="Jarju S."/>
            <person name="Secka A."/>
            <person name="Antonio M."/>
            <person name="Oren A."/>
            <person name="Chaudhuri R.R."/>
            <person name="La Ragione R."/>
            <person name="Hildebrand F."/>
            <person name="Pallen M.J."/>
        </authorList>
    </citation>
    <scope>NUCLEOTIDE SEQUENCE</scope>
    <source>
        <strain evidence="6">ChiSjej4B22-8349</strain>
    </source>
</reference>
<feature type="domain" description="G5" evidence="4">
    <location>
        <begin position="719"/>
        <end position="799"/>
    </location>
</feature>
<feature type="compositionally biased region" description="Acidic residues" evidence="2">
    <location>
        <begin position="733"/>
        <end position="744"/>
    </location>
</feature>
<feature type="region of interest" description="Disordered" evidence="2">
    <location>
        <begin position="430"/>
        <end position="453"/>
    </location>
</feature>
<dbReference type="SMART" id="SM01208">
    <property type="entry name" value="G5"/>
    <property type="match status" value="1"/>
</dbReference>
<evidence type="ECO:0000259" key="4">
    <source>
        <dbReference type="PROSITE" id="PS51109"/>
    </source>
</evidence>
<dbReference type="Pfam" id="PF01551">
    <property type="entry name" value="Peptidase_M23"/>
    <property type="match status" value="1"/>
</dbReference>
<feature type="region of interest" description="Disordered" evidence="2">
    <location>
        <begin position="274"/>
        <end position="301"/>
    </location>
</feature>
<keyword evidence="3" id="KW-0472">Membrane</keyword>
<feature type="compositionally biased region" description="Basic and acidic residues" evidence="2">
    <location>
        <begin position="142"/>
        <end position="157"/>
    </location>
</feature>
<name>A0A9D1N5L6_9FIRM</name>
<evidence type="ECO:0000313" key="7">
    <source>
        <dbReference type="Proteomes" id="UP000824130"/>
    </source>
</evidence>
<dbReference type="EMBL" id="DVOB01000058">
    <property type="protein sequence ID" value="HIU95593.1"/>
    <property type="molecule type" value="Genomic_DNA"/>
</dbReference>
<dbReference type="InterPro" id="IPR018392">
    <property type="entry name" value="LysM"/>
</dbReference>
<dbReference type="AlphaFoldDB" id="A0A9D1N5L6"/>
<feature type="region of interest" description="Disordered" evidence="2">
    <location>
        <begin position="142"/>
        <end position="244"/>
    </location>
</feature>
<evidence type="ECO:0000313" key="6">
    <source>
        <dbReference type="EMBL" id="HIU95593.1"/>
    </source>
</evidence>
<evidence type="ECO:0000256" key="1">
    <source>
        <dbReference type="ARBA" id="ARBA00022729"/>
    </source>
</evidence>
<proteinExistence type="predicted"/>
<feature type="region of interest" description="Disordered" evidence="2">
    <location>
        <begin position="341"/>
        <end position="385"/>
    </location>
</feature>
<dbReference type="CDD" id="cd12797">
    <property type="entry name" value="M23_peptidase"/>
    <property type="match status" value="1"/>
</dbReference>
<accession>A0A9D1N5L6</accession>
<dbReference type="InterPro" id="IPR016047">
    <property type="entry name" value="M23ase_b-sheet_dom"/>
</dbReference>
<reference evidence="6" key="1">
    <citation type="submission" date="2020-10" db="EMBL/GenBank/DDBJ databases">
        <authorList>
            <person name="Gilroy R."/>
        </authorList>
    </citation>
    <scope>NUCLEOTIDE SEQUENCE</scope>
    <source>
        <strain evidence="6">ChiSjej4B22-8349</strain>
    </source>
</reference>
<dbReference type="Pfam" id="PF01476">
    <property type="entry name" value="LysM"/>
    <property type="match status" value="1"/>
</dbReference>
<feature type="region of interest" description="Disordered" evidence="2">
    <location>
        <begin position="733"/>
        <end position="758"/>
    </location>
</feature>